<accession>A0ABU3PGP9</accession>
<dbReference type="PROSITE" id="PS50851">
    <property type="entry name" value="CHEW"/>
    <property type="match status" value="1"/>
</dbReference>
<dbReference type="PANTHER" id="PTHR22617">
    <property type="entry name" value="CHEMOTAXIS SENSOR HISTIDINE KINASE-RELATED"/>
    <property type="match status" value="1"/>
</dbReference>
<dbReference type="Gene3D" id="2.30.30.40">
    <property type="entry name" value="SH3 Domains"/>
    <property type="match status" value="1"/>
</dbReference>
<name>A0ABU3PGP9_9BURK</name>
<dbReference type="Proteomes" id="UP001246372">
    <property type="component" value="Unassembled WGS sequence"/>
</dbReference>
<keyword evidence="3" id="KW-1185">Reference proteome</keyword>
<dbReference type="InterPro" id="IPR039315">
    <property type="entry name" value="CheW"/>
</dbReference>
<evidence type="ECO:0000313" key="2">
    <source>
        <dbReference type="EMBL" id="MDT9001718.1"/>
    </source>
</evidence>
<dbReference type="InterPro" id="IPR002545">
    <property type="entry name" value="CheW-lke_dom"/>
</dbReference>
<sequence length="167" mass="17540">MAATSNASAGPPLQLLRLSSAGEQLTVGIEGVREILEVGRMTAMPQTPDFVHGVMNLRGSVVPVIDLSARFGSGRTVLGRRSAIVVVETSNNEQHERLIAGLLVDAVYEVVNVGSEAVEPVPSLGVAIPTDFLSGMVNLGGKYAPLLNLNLLLAPDRLAQLIGDHQP</sequence>
<organism evidence="2 3">
    <name type="scientific">Roseateles aquae</name>
    <dbReference type="NCBI Taxonomy" id="3077235"/>
    <lineage>
        <taxon>Bacteria</taxon>
        <taxon>Pseudomonadati</taxon>
        <taxon>Pseudomonadota</taxon>
        <taxon>Betaproteobacteria</taxon>
        <taxon>Burkholderiales</taxon>
        <taxon>Sphaerotilaceae</taxon>
        <taxon>Roseateles</taxon>
    </lineage>
</organism>
<comment type="caution">
    <text evidence="2">The sequence shown here is derived from an EMBL/GenBank/DDBJ whole genome shotgun (WGS) entry which is preliminary data.</text>
</comment>
<dbReference type="Pfam" id="PF01584">
    <property type="entry name" value="CheW"/>
    <property type="match status" value="1"/>
</dbReference>
<proteinExistence type="predicted"/>
<evidence type="ECO:0000313" key="3">
    <source>
        <dbReference type="Proteomes" id="UP001246372"/>
    </source>
</evidence>
<dbReference type="Gene3D" id="2.40.50.180">
    <property type="entry name" value="CheA-289, Domain 4"/>
    <property type="match status" value="1"/>
</dbReference>
<protein>
    <submittedName>
        <fullName evidence="2">Chemotaxis protein CheW</fullName>
    </submittedName>
</protein>
<dbReference type="PANTHER" id="PTHR22617:SF41">
    <property type="entry name" value="CHEMOTAXIS SIGNAL TRANSDUCTION SYSTEM ADAPTOR PROTEIN CHEW"/>
    <property type="match status" value="1"/>
</dbReference>
<feature type="domain" description="CheW-like" evidence="1">
    <location>
        <begin position="12"/>
        <end position="158"/>
    </location>
</feature>
<dbReference type="InterPro" id="IPR036061">
    <property type="entry name" value="CheW-like_dom_sf"/>
</dbReference>
<gene>
    <name evidence="2" type="ORF">RQP53_20745</name>
</gene>
<dbReference type="EMBL" id="JAVXZY010000010">
    <property type="protein sequence ID" value="MDT9001718.1"/>
    <property type="molecule type" value="Genomic_DNA"/>
</dbReference>
<evidence type="ECO:0000259" key="1">
    <source>
        <dbReference type="PROSITE" id="PS50851"/>
    </source>
</evidence>
<dbReference type="SUPFAM" id="SSF50341">
    <property type="entry name" value="CheW-like"/>
    <property type="match status" value="1"/>
</dbReference>
<reference evidence="2" key="1">
    <citation type="submission" date="2023-09" db="EMBL/GenBank/DDBJ databases">
        <title>Paucibacter sp. APW11 Genome sequencing and assembly.</title>
        <authorList>
            <person name="Kim I."/>
        </authorList>
    </citation>
    <scope>NUCLEOTIDE SEQUENCE</scope>
    <source>
        <strain evidence="2">APW11</strain>
    </source>
</reference>
<dbReference type="RefSeq" id="WP_315652598.1">
    <property type="nucleotide sequence ID" value="NZ_JAVXZY010000010.1"/>
</dbReference>
<dbReference type="SMART" id="SM00260">
    <property type="entry name" value="CheW"/>
    <property type="match status" value="1"/>
</dbReference>